<evidence type="ECO:0000313" key="3">
    <source>
        <dbReference type="Proteomes" id="UP000216498"/>
    </source>
</evidence>
<dbReference type="AlphaFoldDB" id="A0A265N8J1"/>
<comment type="caution">
    <text evidence="2">The sequence shown here is derived from an EMBL/GenBank/DDBJ whole genome shotgun (WGS) entry which is preliminary data.</text>
</comment>
<keyword evidence="1" id="KW-0472">Membrane</keyword>
<dbReference type="Proteomes" id="UP000216498">
    <property type="component" value="Unassembled WGS sequence"/>
</dbReference>
<dbReference type="RefSeq" id="WP_094886797.1">
    <property type="nucleotide sequence ID" value="NZ_NPMS01000008.1"/>
</dbReference>
<dbReference type="OrthoDB" id="2876726at2"/>
<reference evidence="2 3" key="1">
    <citation type="submission" date="2017-08" db="EMBL/GenBank/DDBJ databases">
        <title>Virgibacillus indicus sp. nov. and Virgibacillus profoundi sp. nov, two moderately halophilic bacteria isolated from marine sediment by using the Microfluidic Streak Plate.</title>
        <authorList>
            <person name="Xu B."/>
            <person name="Hu B."/>
            <person name="Wang J."/>
            <person name="Zhu Y."/>
            <person name="Huang L."/>
            <person name="Du W."/>
            <person name="Huang Y."/>
        </authorList>
    </citation>
    <scope>NUCLEOTIDE SEQUENCE [LARGE SCALE GENOMIC DNA]</scope>
    <source>
        <strain evidence="2 3">IO3-P2-C2</strain>
    </source>
</reference>
<keyword evidence="3" id="KW-1185">Reference proteome</keyword>
<gene>
    <name evidence="2" type="ORF">CIL03_15500</name>
</gene>
<feature type="transmembrane region" description="Helical" evidence="1">
    <location>
        <begin position="139"/>
        <end position="157"/>
    </location>
</feature>
<feature type="transmembrane region" description="Helical" evidence="1">
    <location>
        <begin position="77"/>
        <end position="100"/>
    </location>
</feature>
<proteinExistence type="predicted"/>
<feature type="transmembrane region" description="Helical" evidence="1">
    <location>
        <begin position="49"/>
        <end position="70"/>
    </location>
</feature>
<organism evidence="2 3">
    <name type="scientific">Virgibacillus indicus</name>
    <dbReference type="NCBI Taxonomy" id="2024554"/>
    <lineage>
        <taxon>Bacteria</taxon>
        <taxon>Bacillati</taxon>
        <taxon>Bacillota</taxon>
        <taxon>Bacilli</taxon>
        <taxon>Bacillales</taxon>
        <taxon>Bacillaceae</taxon>
        <taxon>Virgibacillus</taxon>
    </lineage>
</organism>
<dbReference type="EMBL" id="NPMS01000008">
    <property type="protein sequence ID" value="OZU87769.1"/>
    <property type="molecule type" value="Genomic_DNA"/>
</dbReference>
<protein>
    <submittedName>
        <fullName evidence="2">Uncharacterized protein</fullName>
    </submittedName>
</protein>
<accession>A0A265N8J1</accession>
<keyword evidence="1" id="KW-0812">Transmembrane</keyword>
<evidence type="ECO:0000313" key="2">
    <source>
        <dbReference type="EMBL" id="OZU87769.1"/>
    </source>
</evidence>
<evidence type="ECO:0000256" key="1">
    <source>
        <dbReference type="SAM" id="Phobius"/>
    </source>
</evidence>
<name>A0A265N8J1_9BACI</name>
<keyword evidence="1" id="KW-1133">Transmembrane helix</keyword>
<sequence>MNREIRFSEKLLLSGLIFIVIFNVVQDLVPLGPLNDVQAIAENNSVNELIIITMIGAGQFLLLTGVVLFFMGKIYPIWIRLWLVIHQVSIFIGVLIAWWIPYFFGIGAEERVERYNQMFGNTHSFLPAMNGIVPNTLHTAFHIVLLACIILTIYISLTNSRKKEKNYRVLLKDIK</sequence>
<feature type="transmembrane region" description="Helical" evidence="1">
    <location>
        <begin position="12"/>
        <end position="29"/>
    </location>
</feature>